<sequence length="214" mass="23308">MNYECSGSERMRRGWLWAHTCWLGHALGAAGNPLRRGADRLVAWLTVALVVAGLLAVPFAATWASMSYEWELAVAAREAASRHEVQAVATGPVELREAASGPHSAQPEQIWALVSWQGRDGSPRSEPVEVGVNTVAGARVPLWVDDQDRVTGPPRTADQVVVSAWTNGVAGWLVLVTGCAALIALVRWAAEAAASRNWEREWDVVEPTWTRRLQ</sequence>
<evidence type="ECO:0000313" key="2">
    <source>
        <dbReference type="EMBL" id="GAA2804245.1"/>
    </source>
</evidence>
<keyword evidence="1" id="KW-0812">Transmembrane</keyword>
<evidence type="ECO:0000313" key="3">
    <source>
        <dbReference type="Proteomes" id="UP001500979"/>
    </source>
</evidence>
<feature type="transmembrane region" description="Helical" evidence="1">
    <location>
        <begin position="169"/>
        <end position="190"/>
    </location>
</feature>
<gene>
    <name evidence="2" type="ORF">GCM10010470_44270</name>
</gene>
<name>A0ABN3VGX1_9PSEU</name>
<dbReference type="PANTHER" id="PTHR42305">
    <property type="entry name" value="MEMBRANE PROTEIN RV1733C-RELATED"/>
    <property type="match status" value="1"/>
</dbReference>
<dbReference type="InterPro" id="IPR039708">
    <property type="entry name" value="MT1774/Rv1733c-like"/>
</dbReference>
<keyword evidence="1" id="KW-1133">Transmembrane helix</keyword>
<dbReference type="EMBL" id="BAAAUX010000019">
    <property type="protein sequence ID" value="GAA2804245.1"/>
    <property type="molecule type" value="Genomic_DNA"/>
</dbReference>
<reference evidence="2 3" key="1">
    <citation type="journal article" date="2019" name="Int. J. Syst. Evol. Microbiol.">
        <title>The Global Catalogue of Microorganisms (GCM) 10K type strain sequencing project: providing services to taxonomists for standard genome sequencing and annotation.</title>
        <authorList>
            <consortium name="The Broad Institute Genomics Platform"/>
            <consortium name="The Broad Institute Genome Sequencing Center for Infectious Disease"/>
            <person name="Wu L."/>
            <person name="Ma J."/>
        </authorList>
    </citation>
    <scope>NUCLEOTIDE SEQUENCE [LARGE SCALE GENOMIC DNA]</scope>
    <source>
        <strain evidence="2 3">JCM 9383</strain>
    </source>
</reference>
<feature type="transmembrane region" description="Helical" evidence="1">
    <location>
        <begin position="41"/>
        <end position="61"/>
    </location>
</feature>
<protein>
    <submittedName>
        <fullName evidence="2">Membrane protein</fullName>
    </submittedName>
</protein>
<organism evidence="2 3">
    <name type="scientific">Saccharopolyspora taberi</name>
    <dbReference type="NCBI Taxonomy" id="60895"/>
    <lineage>
        <taxon>Bacteria</taxon>
        <taxon>Bacillati</taxon>
        <taxon>Actinomycetota</taxon>
        <taxon>Actinomycetes</taxon>
        <taxon>Pseudonocardiales</taxon>
        <taxon>Pseudonocardiaceae</taxon>
        <taxon>Saccharopolyspora</taxon>
    </lineage>
</organism>
<accession>A0ABN3VGX1</accession>
<keyword evidence="1" id="KW-0472">Membrane</keyword>
<feature type="transmembrane region" description="Helical" evidence="1">
    <location>
        <begin position="15"/>
        <end position="34"/>
    </location>
</feature>
<evidence type="ECO:0000256" key="1">
    <source>
        <dbReference type="SAM" id="Phobius"/>
    </source>
</evidence>
<comment type="caution">
    <text evidence="2">The sequence shown here is derived from an EMBL/GenBank/DDBJ whole genome shotgun (WGS) entry which is preliminary data.</text>
</comment>
<proteinExistence type="predicted"/>
<dbReference type="PANTHER" id="PTHR42305:SF1">
    <property type="entry name" value="MEMBRANE PROTEIN RV1733C-RELATED"/>
    <property type="match status" value="1"/>
</dbReference>
<dbReference type="Proteomes" id="UP001500979">
    <property type="component" value="Unassembled WGS sequence"/>
</dbReference>
<keyword evidence="3" id="KW-1185">Reference proteome</keyword>